<evidence type="ECO:0000256" key="6">
    <source>
        <dbReference type="ARBA" id="ARBA00022692"/>
    </source>
</evidence>
<sequence length="459" mass="52580">MGINKKQVTLKTVFFRYLLALALAFFVVIIIEIIIASLGMQMNLFNSANYSEDLARRAKPILQSSEKITEDMIPKGCKFAVFDKEFKVIKTDLKGEDLKQATLYAKGIDRKNGYKKSYYFIERKDGFCVLQYYIKMSYSSEWMNEHFPNPEFLLITILIFGCLIGAFIISIAFAKNLKNNLIPLMEATEKIKEQDLDFDIGNSPIKEFNDVLCSISDMKEELKKSLKEQWNLEKTKKEQISSLAHDIKTPLTIIKGNTELLKDSDLNNEQKEYIEFIEKNSIQIEKYIKLLIYMSKGKLEFLGKLQKTNTKEFAYEIYNQLIALAGPKELQIKFEQKDIPENIIINKEAMHRAIINVISNAVDYSPFNSELYFYVEGKNDSVEFSVIDSGKGFSGEDLKAAKKQFYMGDSSRTSKTHWGMGLYIADSIVKQHNGVLTLKNSHKIGGAKVIIKIPLLSDF</sequence>
<keyword evidence="10 11" id="KW-0472">Membrane</keyword>
<evidence type="ECO:0000256" key="4">
    <source>
        <dbReference type="ARBA" id="ARBA00022553"/>
    </source>
</evidence>
<dbReference type="PROSITE" id="PS50109">
    <property type="entry name" value="HIS_KIN"/>
    <property type="match status" value="1"/>
</dbReference>
<dbReference type="Pfam" id="PF02518">
    <property type="entry name" value="HATPase_c"/>
    <property type="match status" value="1"/>
</dbReference>
<evidence type="ECO:0000256" key="7">
    <source>
        <dbReference type="ARBA" id="ARBA00022777"/>
    </source>
</evidence>
<feature type="domain" description="Histidine kinase" evidence="12">
    <location>
        <begin position="242"/>
        <end position="457"/>
    </location>
</feature>
<dbReference type="AlphaFoldDB" id="A0A2G7HEC0"/>
<evidence type="ECO:0000256" key="2">
    <source>
        <dbReference type="ARBA" id="ARBA00004141"/>
    </source>
</evidence>
<dbReference type="Gene3D" id="1.10.287.130">
    <property type="match status" value="1"/>
</dbReference>
<comment type="caution">
    <text evidence="13">The sequence shown here is derived from an EMBL/GenBank/DDBJ whole genome shotgun (WGS) entry which is preliminary data.</text>
</comment>
<evidence type="ECO:0000259" key="12">
    <source>
        <dbReference type="PROSITE" id="PS50109"/>
    </source>
</evidence>
<name>A0A2G7HEC0_9CLOT</name>
<evidence type="ECO:0000256" key="5">
    <source>
        <dbReference type="ARBA" id="ARBA00022679"/>
    </source>
</evidence>
<keyword evidence="6 11" id="KW-0812">Transmembrane</keyword>
<keyword evidence="8 11" id="KW-1133">Transmembrane helix</keyword>
<accession>A0A2G7HEC0</accession>
<keyword evidence="7 13" id="KW-0418">Kinase</keyword>
<evidence type="ECO:0000256" key="10">
    <source>
        <dbReference type="ARBA" id="ARBA00023136"/>
    </source>
</evidence>
<dbReference type="InterPro" id="IPR008358">
    <property type="entry name" value="Sig_transdc_His_kin/Pase_MprB"/>
</dbReference>
<dbReference type="GO" id="GO:0000155">
    <property type="term" value="F:phosphorelay sensor kinase activity"/>
    <property type="evidence" value="ECO:0007669"/>
    <property type="project" value="InterPro"/>
</dbReference>
<dbReference type="PRINTS" id="PR01780">
    <property type="entry name" value="LANTIREGPROT"/>
</dbReference>
<comment type="subcellular location">
    <subcellularLocation>
        <location evidence="2">Membrane</location>
        <topology evidence="2">Multi-pass membrane protein</topology>
    </subcellularLocation>
</comment>
<reference evidence="13 14" key="1">
    <citation type="submission" date="2017-10" db="EMBL/GenBank/DDBJ databases">
        <title>Reclassification of Eubacterium combesii and discrepancies in the nomenclature of botulinum neurotoxin producing clostridia. Request for an Opinion.</title>
        <authorList>
            <person name="Dobritsa A.P."/>
            <person name="Kutumbaka K.K."/>
            <person name="Samadpour M."/>
        </authorList>
    </citation>
    <scope>NUCLEOTIDE SEQUENCE [LARGE SCALE GENOMIC DNA]</scope>
    <source>
        <strain evidence="13 14">DSM 20696</strain>
    </source>
</reference>
<evidence type="ECO:0000256" key="8">
    <source>
        <dbReference type="ARBA" id="ARBA00022989"/>
    </source>
</evidence>
<keyword evidence="14" id="KW-1185">Reference proteome</keyword>
<keyword evidence="5" id="KW-0808">Transferase</keyword>
<dbReference type="InterPro" id="IPR050398">
    <property type="entry name" value="HssS/ArlS-like"/>
</dbReference>
<proteinExistence type="predicted"/>
<evidence type="ECO:0000256" key="3">
    <source>
        <dbReference type="ARBA" id="ARBA00012438"/>
    </source>
</evidence>
<dbReference type="PANTHER" id="PTHR45528">
    <property type="entry name" value="SENSOR HISTIDINE KINASE CPXA"/>
    <property type="match status" value="1"/>
</dbReference>
<dbReference type="SUPFAM" id="SSF47384">
    <property type="entry name" value="Homodimeric domain of signal transducing histidine kinase"/>
    <property type="match status" value="1"/>
</dbReference>
<dbReference type="InterPro" id="IPR003594">
    <property type="entry name" value="HATPase_dom"/>
</dbReference>
<dbReference type="InterPro" id="IPR005467">
    <property type="entry name" value="His_kinase_dom"/>
</dbReference>
<dbReference type="EMBL" id="PEIK01000010">
    <property type="protein sequence ID" value="PIH03443.1"/>
    <property type="molecule type" value="Genomic_DNA"/>
</dbReference>
<evidence type="ECO:0000256" key="9">
    <source>
        <dbReference type="ARBA" id="ARBA00023012"/>
    </source>
</evidence>
<dbReference type="PANTHER" id="PTHR45528:SF8">
    <property type="entry name" value="HISTIDINE KINASE"/>
    <property type="match status" value="1"/>
</dbReference>
<dbReference type="Pfam" id="PF00512">
    <property type="entry name" value="HisKA"/>
    <property type="match status" value="1"/>
</dbReference>
<dbReference type="InterPro" id="IPR036890">
    <property type="entry name" value="HATPase_C_sf"/>
</dbReference>
<comment type="catalytic activity">
    <reaction evidence="1">
        <text>ATP + protein L-histidine = ADP + protein N-phospho-L-histidine.</text>
        <dbReference type="EC" id="2.7.13.3"/>
    </reaction>
</comment>
<dbReference type="SMART" id="SM00388">
    <property type="entry name" value="HisKA"/>
    <property type="match status" value="1"/>
</dbReference>
<dbReference type="SUPFAM" id="SSF55874">
    <property type="entry name" value="ATPase domain of HSP90 chaperone/DNA topoisomerase II/histidine kinase"/>
    <property type="match status" value="1"/>
</dbReference>
<dbReference type="CDD" id="cd00082">
    <property type="entry name" value="HisKA"/>
    <property type="match status" value="1"/>
</dbReference>
<evidence type="ECO:0000256" key="1">
    <source>
        <dbReference type="ARBA" id="ARBA00000085"/>
    </source>
</evidence>
<evidence type="ECO:0000256" key="11">
    <source>
        <dbReference type="SAM" id="Phobius"/>
    </source>
</evidence>
<evidence type="ECO:0000313" key="13">
    <source>
        <dbReference type="EMBL" id="PIH03443.1"/>
    </source>
</evidence>
<feature type="transmembrane region" description="Helical" evidence="11">
    <location>
        <begin position="152"/>
        <end position="174"/>
    </location>
</feature>
<keyword evidence="4" id="KW-0597">Phosphoprotein</keyword>
<dbReference type="SMART" id="SM00387">
    <property type="entry name" value="HATPase_c"/>
    <property type="match status" value="1"/>
</dbReference>
<dbReference type="Gene3D" id="3.30.565.10">
    <property type="entry name" value="Histidine kinase-like ATPase, C-terminal domain"/>
    <property type="match status" value="1"/>
</dbReference>
<gene>
    <name evidence="13" type="ORF">CS538_12325</name>
</gene>
<dbReference type="InterPro" id="IPR036097">
    <property type="entry name" value="HisK_dim/P_sf"/>
</dbReference>
<feature type="transmembrane region" description="Helical" evidence="11">
    <location>
        <begin position="14"/>
        <end position="40"/>
    </location>
</feature>
<dbReference type="EC" id="2.7.13.3" evidence="3"/>
<dbReference type="GO" id="GO:0005886">
    <property type="term" value="C:plasma membrane"/>
    <property type="evidence" value="ECO:0007669"/>
    <property type="project" value="TreeGrafter"/>
</dbReference>
<dbReference type="InterPro" id="IPR003661">
    <property type="entry name" value="HisK_dim/P_dom"/>
</dbReference>
<dbReference type="RefSeq" id="WP_099839633.1">
    <property type="nucleotide sequence ID" value="NZ_PEIK01000010.1"/>
</dbReference>
<evidence type="ECO:0000313" key="14">
    <source>
        <dbReference type="Proteomes" id="UP000231322"/>
    </source>
</evidence>
<dbReference type="Gene3D" id="6.10.340.10">
    <property type="match status" value="1"/>
</dbReference>
<organism evidence="13 14">
    <name type="scientific">Clostridium combesii</name>
    <dbReference type="NCBI Taxonomy" id="39481"/>
    <lineage>
        <taxon>Bacteria</taxon>
        <taxon>Bacillati</taxon>
        <taxon>Bacillota</taxon>
        <taxon>Clostridia</taxon>
        <taxon>Eubacteriales</taxon>
        <taxon>Clostridiaceae</taxon>
        <taxon>Clostridium</taxon>
    </lineage>
</organism>
<protein>
    <recommendedName>
        <fullName evidence="3">histidine kinase</fullName>
        <ecNumber evidence="3">2.7.13.3</ecNumber>
    </recommendedName>
</protein>
<dbReference type="Proteomes" id="UP000231322">
    <property type="component" value="Unassembled WGS sequence"/>
</dbReference>
<keyword evidence="9" id="KW-0902">Two-component regulatory system</keyword>